<dbReference type="EMBL" id="VBQZ03000004">
    <property type="protein sequence ID" value="MXQ80410.1"/>
    <property type="molecule type" value="Genomic_DNA"/>
</dbReference>
<reference evidence="2" key="1">
    <citation type="submission" date="2019-10" db="EMBL/GenBank/DDBJ databases">
        <title>The sequence and de novo assembly of the wild yak genome.</title>
        <authorList>
            <person name="Liu Y."/>
        </authorList>
    </citation>
    <scope>NUCLEOTIDE SEQUENCE [LARGE SCALE GENOMIC DNA]</scope>
    <source>
        <strain evidence="2">WY2019</strain>
    </source>
</reference>
<gene>
    <name evidence="2" type="ORF">E5288_WYG006343</name>
</gene>
<evidence type="ECO:0000256" key="1">
    <source>
        <dbReference type="SAM" id="MobiDB-lite"/>
    </source>
</evidence>
<keyword evidence="3" id="KW-1185">Reference proteome</keyword>
<evidence type="ECO:0000313" key="2">
    <source>
        <dbReference type="EMBL" id="MXQ80410.1"/>
    </source>
</evidence>
<accession>A0A6B0QTM1</accession>
<proteinExistence type="predicted"/>
<dbReference type="Proteomes" id="UP000322234">
    <property type="component" value="Unassembled WGS sequence"/>
</dbReference>
<protein>
    <submittedName>
        <fullName evidence="2">Uncharacterized protein</fullName>
    </submittedName>
</protein>
<evidence type="ECO:0000313" key="3">
    <source>
        <dbReference type="Proteomes" id="UP000322234"/>
    </source>
</evidence>
<dbReference type="AlphaFoldDB" id="A0A6B0QTM1"/>
<feature type="region of interest" description="Disordered" evidence="1">
    <location>
        <begin position="96"/>
        <end position="126"/>
    </location>
</feature>
<sequence length="247" mass="26800">MLLGRAGRSSPGAQERGSLSILYLSLPSGPARATEAAGPSPGEWLTGAVHWPGPRCVLRCPSHELLIPRASRGSLELDAWQDRAFQAPVVPLGRCGKGSRRPDFSAGPLNGPKHPQDTVSSLPFPGGQLRPAPMHLPPCIDPAPRQASSGGTGRKAAEASRFVIPVDRVILSPKVTGKTIISPINKQNKNMAEICGNLTVLFDEIISTFALMKKITDLHMHKKNLLERQRKRKRLYSVKMKIVCMTK</sequence>
<comment type="caution">
    <text evidence="2">The sequence shown here is derived from an EMBL/GenBank/DDBJ whole genome shotgun (WGS) entry which is preliminary data.</text>
</comment>
<name>A0A6B0QTM1_9CETA</name>
<organism evidence="2 3">
    <name type="scientific">Bos mutus</name>
    <name type="common">wild yak</name>
    <dbReference type="NCBI Taxonomy" id="72004"/>
    <lineage>
        <taxon>Eukaryota</taxon>
        <taxon>Metazoa</taxon>
        <taxon>Chordata</taxon>
        <taxon>Craniata</taxon>
        <taxon>Vertebrata</taxon>
        <taxon>Euteleostomi</taxon>
        <taxon>Mammalia</taxon>
        <taxon>Eutheria</taxon>
        <taxon>Laurasiatheria</taxon>
        <taxon>Artiodactyla</taxon>
        <taxon>Ruminantia</taxon>
        <taxon>Pecora</taxon>
        <taxon>Bovidae</taxon>
        <taxon>Bovinae</taxon>
        <taxon>Bos</taxon>
    </lineage>
</organism>